<evidence type="ECO:0000256" key="3">
    <source>
        <dbReference type="ARBA" id="ARBA00022552"/>
    </source>
</evidence>
<evidence type="ECO:0000256" key="8">
    <source>
        <dbReference type="ARBA" id="ARBA00022833"/>
    </source>
</evidence>
<comment type="function">
    <text evidence="9">Single strand-specific metallo-endoribonuclease involved in late-stage 70S ribosome quality control and in maturation of the 3' terminus of the 16S rRNA.</text>
</comment>
<dbReference type="HAMAP" id="MF_00009">
    <property type="entry name" value="Endoribonucl_YbeY"/>
    <property type="match status" value="1"/>
</dbReference>
<dbReference type="RefSeq" id="WP_024094528.1">
    <property type="nucleotide sequence ID" value="NZ_CP019794.1"/>
</dbReference>
<sequence length="170" mass="19652">MPLRLDWTNEQEVLDMKQEWIDRLEQLLALAGKEEGIEDGEVTLTFVNNDMIHELNRQYRGIDRPTDVLSFAMQEMGEDELIISYGELDEDGIEAVLEDKIVEPLGDIIISIPKTIEQAEEYGHSFERELGFLFVHGFLHLVGYDHQTEDEEKEMFAKQELILSQAGLLR</sequence>
<comment type="subcellular location">
    <subcellularLocation>
        <location evidence="9">Cytoplasm</location>
    </subcellularLocation>
</comment>
<keyword evidence="8 9" id="KW-0862">Zinc</keyword>
<dbReference type="GeneID" id="64219721"/>
<feature type="binding site" evidence="9">
    <location>
        <position position="136"/>
    </location>
    <ligand>
        <name>Zn(2+)</name>
        <dbReference type="ChEBI" id="CHEBI:29105"/>
        <note>catalytic</note>
    </ligand>
</feature>
<dbReference type="GO" id="GO:0008270">
    <property type="term" value="F:zinc ion binding"/>
    <property type="evidence" value="ECO:0007669"/>
    <property type="project" value="UniProtKB-UniRule"/>
</dbReference>
<dbReference type="EC" id="3.1.-.-" evidence="9"/>
<dbReference type="InterPro" id="IPR020549">
    <property type="entry name" value="YbeY_CS"/>
</dbReference>
<name>A0A1U9YIU4_9BACL</name>
<dbReference type="InterPro" id="IPR002036">
    <property type="entry name" value="YbeY"/>
</dbReference>
<evidence type="ECO:0000256" key="1">
    <source>
        <dbReference type="ARBA" id="ARBA00010875"/>
    </source>
</evidence>
<gene>
    <name evidence="9" type="primary">ybeY</name>
    <name evidence="10" type="ORF">B7C51_03985</name>
</gene>
<feature type="binding site" evidence="9">
    <location>
        <position position="140"/>
    </location>
    <ligand>
        <name>Zn(2+)</name>
        <dbReference type="ChEBI" id="CHEBI:29105"/>
        <note>catalytic</note>
    </ligand>
</feature>
<accession>A0A1U9YIU4</accession>
<dbReference type="GO" id="GO:0005737">
    <property type="term" value="C:cytoplasm"/>
    <property type="evidence" value="ECO:0007669"/>
    <property type="project" value="UniProtKB-SubCell"/>
</dbReference>
<evidence type="ECO:0000256" key="5">
    <source>
        <dbReference type="ARBA" id="ARBA00022723"/>
    </source>
</evidence>
<dbReference type="InterPro" id="IPR023091">
    <property type="entry name" value="MetalPrtase_cat_dom_sf_prd"/>
</dbReference>
<dbReference type="Proteomes" id="UP000192727">
    <property type="component" value="Chromosome"/>
</dbReference>
<dbReference type="EMBL" id="CP020557">
    <property type="protein sequence ID" value="ARF67147.1"/>
    <property type="molecule type" value="Genomic_DNA"/>
</dbReference>
<dbReference type="NCBIfam" id="TIGR00043">
    <property type="entry name" value="rRNA maturation RNase YbeY"/>
    <property type="match status" value="1"/>
</dbReference>
<keyword evidence="5 9" id="KW-0479">Metal-binding</keyword>
<keyword evidence="7 9" id="KW-0378">Hydrolase</keyword>
<keyword evidence="3 9" id="KW-0698">rRNA processing</keyword>
<evidence type="ECO:0000313" key="11">
    <source>
        <dbReference type="Proteomes" id="UP000192727"/>
    </source>
</evidence>
<evidence type="ECO:0000256" key="9">
    <source>
        <dbReference type="HAMAP-Rule" id="MF_00009"/>
    </source>
</evidence>
<keyword evidence="2 9" id="KW-0690">Ribosome biogenesis</keyword>
<protein>
    <recommendedName>
        <fullName evidence="9">Endoribonuclease YbeY</fullName>
        <ecNumber evidence="9">3.1.-.-</ecNumber>
    </recommendedName>
</protein>
<feature type="binding site" evidence="9">
    <location>
        <position position="146"/>
    </location>
    <ligand>
        <name>Zn(2+)</name>
        <dbReference type="ChEBI" id="CHEBI:29105"/>
        <note>catalytic</note>
    </ligand>
</feature>
<dbReference type="GO" id="GO:0006364">
    <property type="term" value="P:rRNA processing"/>
    <property type="evidence" value="ECO:0007669"/>
    <property type="project" value="UniProtKB-UniRule"/>
</dbReference>
<evidence type="ECO:0000256" key="2">
    <source>
        <dbReference type="ARBA" id="ARBA00022517"/>
    </source>
</evidence>
<comment type="cofactor">
    <cofactor evidence="9">
        <name>Zn(2+)</name>
        <dbReference type="ChEBI" id="CHEBI:29105"/>
    </cofactor>
    <text evidence="9">Binds 1 zinc ion.</text>
</comment>
<dbReference type="PANTHER" id="PTHR46986">
    <property type="entry name" value="ENDORIBONUCLEASE YBEY, CHLOROPLASTIC"/>
    <property type="match status" value="1"/>
</dbReference>
<evidence type="ECO:0000256" key="6">
    <source>
        <dbReference type="ARBA" id="ARBA00022759"/>
    </source>
</evidence>
<dbReference type="GO" id="GO:0004222">
    <property type="term" value="F:metalloendopeptidase activity"/>
    <property type="evidence" value="ECO:0007669"/>
    <property type="project" value="InterPro"/>
</dbReference>
<reference evidence="10 11" key="1">
    <citation type="submission" date="2017-03" db="EMBL/GenBank/DDBJ databases">
        <title>Paenibacillus larvae genome sequencing.</title>
        <authorList>
            <person name="Dingman D.W."/>
        </authorList>
    </citation>
    <scope>NUCLEOTIDE SEQUENCE [LARGE SCALE GENOMIC DNA]</scope>
    <source>
        <strain evidence="10 11">SAG 10367</strain>
    </source>
</reference>
<organism evidence="10 11">
    <name type="scientific">Paenibacillus larvae subsp. pulvifaciens</name>
    <dbReference type="NCBI Taxonomy" id="1477"/>
    <lineage>
        <taxon>Bacteria</taxon>
        <taxon>Bacillati</taxon>
        <taxon>Bacillota</taxon>
        <taxon>Bacilli</taxon>
        <taxon>Bacillales</taxon>
        <taxon>Paenibacillaceae</taxon>
        <taxon>Paenibacillus</taxon>
    </lineage>
</organism>
<dbReference type="SUPFAM" id="SSF55486">
    <property type="entry name" value="Metalloproteases ('zincins'), catalytic domain"/>
    <property type="match status" value="1"/>
</dbReference>
<dbReference type="GO" id="GO:0004521">
    <property type="term" value="F:RNA endonuclease activity"/>
    <property type="evidence" value="ECO:0007669"/>
    <property type="project" value="UniProtKB-UniRule"/>
</dbReference>
<dbReference type="AlphaFoldDB" id="A0A1U9YIU4"/>
<dbReference type="PROSITE" id="PS01306">
    <property type="entry name" value="UPF0054"/>
    <property type="match status" value="1"/>
</dbReference>
<evidence type="ECO:0000313" key="10">
    <source>
        <dbReference type="EMBL" id="ARF67147.1"/>
    </source>
</evidence>
<evidence type="ECO:0000256" key="4">
    <source>
        <dbReference type="ARBA" id="ARBA00022722"/>
    </source>
</evidence>
<dbReference type="PANTHER" id="PTHR46986:SF1">
    <property type="entry name" value="ENDORIBONUCLEASE YBEY, CHLOROPLASTIC"/>
    <property type="match status" value="1"/>
</dbReference>
<keyword evidence="6 9" id="KW-0255">Endonuclease</keyword>
<proteinExistence type="inferred from homology"/>
<keyword evidence="4 9" id="KW-0540">Nuclease</keyword>
<keyword evidence="9" id="KW-0963">Cytoplasm</keyword>
<evidence type="ECO:0000256" key="7">
    <source>
        <dbReference type="ARBA" id="ARBA00022801"/>
    </source>
</evidence>
<dbReference type="Gene3D" id="3.40.390.30">
    <property type="entry name" value="Metalloproteases ('zincins'), catalytic domain"/>
    <property type="match status" value="1"/>
</dbReference>
<comment type="similarity">
    <text evidence="1 9">Belongs to the endoribonuclease YbeY family.</text>
</comment>
<dbReference type="Pfam" id="PF02130">
    <property type="entry name" value="YbeY"/>
    <property type="match status" value="1"/>
</dbReference>